<comment type="caution">
    <text evidence="1">The sequence shown here is derived from an EMBL/GenBank/DDBJ whole genome shotgun (WGS) entry which is preliminary data.</text>
</comment>
<sequence>MNLFLTIAAYIIAGGVAFADGFLVFPQETKSLSGAVKCNGKVTRTDGMPDLWGCIAPGAEVVKLFVNEAKPGRVDNVKLMWNDWTKDIGYGVHTDRAIAETWAVVVAKRYAPSQVTEVLDAFRGERNTLIESSSFRISYKYSKGPAIDERLLIVTEKQ</sequence>
<proteinExistence type="predicted"/>
<dbReference type="Proteomes" id="UP000323886">
    <property type="component" value="Unassembled WGS sequence"/>
</dbReference>
<evidence type="ECO:0000313" key="2">
    <source>
        <dbReference type="Proteomes" id="UP000323886"/>
    </source>
</evidence>
<reference evidence="1 2" key="1">
    <citation type="submission" date="2019-09" db="EMBL/GenBank/DDBJ databases">
        <title>Draft Whole-Genome sequence of Blastochloris sulfoviridis DSM 729.</title>
        <authorList>
            <person name="Meyer T.E."/>
            <person name="Kyndt J.A."/>
        </authorList>
    </citation>
    <scope>NUCLEOTIDE SEQUENCE [LARGE SCALE GENOMIC DNA]</scope>
    <source>
        <strain evidence="1 2">DSM 729</strain>
    </source>
</reference>
<protein>
    <submittedName>
        <fullName evidence="1">Uncharacterized protein</fullName>
    </submittedName>
</protein>
<dbReference type="EMBL" id="VWPL01000016">
    <property type="protein sequence ID" value="KAA5600458.1"/>
    <property type="molecule type" value="Genomic_DNA"/>
</dbReference>
<evidence type="ECO:0000313" key="1">
    <source>
        <dbReference type="EMBL" id="KAA5600458.1"/>
    </source>
</evidence>
<gene>
    <name evidence="1" type="ORF">F1193_10500</name>
</gene>
<dbReference type="AlphaFoldDB" id="A0A5M6HXW1"/>
<name>A0A5M6HXW1_9HYPH</name>
<accession>A0A5M6HXW1</accession>
<dbReference type="RefSeq" id="WP_150097634.1">
    <property type="nucleotide sequence ID" value="NZ_VWPL01000016.1"/>
</dbReference>
<keyword evidence="2" id="KW-1185">Reference proteome</keyword>
<dbReference type="OrthoDB" id="9787283at2"/>
<organism evidence="1 2">
    <name type="scientific">Blastochloris sulfoviridis</name>
    <dbReference type="NCBI Taxonomy" id="50712"/>
    <lineage>
        <taxon>Bacteria</taxon>
        <taxon>Pseudomonadati</taxon>
        <taxon>Pseudomonadota</taxon>
        <taxon>Alphaproteobacteria</taxon>
        <taxon>Hyphomicrobiales</taxon>
        <taxon>Blastochloridaceae</taxon>
        <taxon>Blastochloris</taxon>
    </lineage>
</organism>